<dbReference type="PANTHER" id="PTHR37984:SF5">
    <property type="entry name" value="PROTEIN NYNRIN-LIKE"/>
    <property type="match status" value="1"/>
</dbReference>
<dbReference type="InterPro" id="IPR012337">
    <property type="entry name" value="RNaseH-like_sf"/>
</dbReference>
<dbReference type="SUPFAM" id="SSF53098">
    <property type="entry name" value="Ribonuclease H-like"/>
    <property type="match status" value="1"/>
</dbReference>
<dbReference type="EMBL" id="BGPR01000343">
    <property type="protein sequence ID" value="GBM14467.1"/>
    <property type="molecule type" value="Genomic_DNA"/>
</dbReference>
<dbReference type="InterPro" id="IPR001584">
    <property type="entry name" value="Integrase_cat-core"/>
</dbReference>
<dbReference type="InterPro" id="IPR050951">
    <property type="entry name" value="Retrovirus_Pol_polyprotein"/>
</dbReference>
<dbReference type="PANTHER" id="PTHR37984">
    <property type="entry name" value="PROTEIN CBG26694"/>
    <property type="match status" value="1"/>
</dbReference>
<dbReference type="GO" id="GO:0015074">
    <property type="term" value="P:DNA integration"/>
    <property type="evidence" value="ECO:0007669"/>
    <property type="project" value="InterPro"/>
</dbReference>
<name>A0A4Y2DED8_ARAVE</name>
<evidence type="ECO:0000313" key="3">
    <source>
        <dbReference type="Proteomes" id="UP000499080"/>
    </source>
</evidence>
<dbReference type="AlphaFoldDB" id="A0A4Y2DED8"/>
<proteinExistence type="predicted"/>
<protein>
    <recommendedName>
        <fullName evidence="1">Integrase catalytic domain-containing protein</fullName>
    </recommendedName>
</protein>
<comment type="caution">
    <text evidence="2">The sequence shown here is derived from an EMBL/GenBank/DDBJ whole genome shotgun (WGS) entry which is preliminary data.</text>
</comment>
<dbReference type="GO" id="GO:0071897">
    <property type="term" value="P:DNA biosynthetic process"/>
    <property type="evidence" value="ECO:0007669"/>
    <property type="project" value="UniProtKB-ARBA"/>
</dbReference>
<dbReference type="GO" id="GO:0003676">
    <property type="term" value="F:nucleic acid binding"/>
    <property type="evidence" value="ECO:0007669"/>
    <property type="project" value="InterPro"/>
</dbReference>
<dbReference type="InterPro" id="IPR043502">
    <property type="entry name" value="DNA/RNA_pol_sf"/>
</dbReference>
<evidence type="ECO:0000259" key="1">
    <source>
        <dbReference type="PROSITE" id="PS50994"/>
    </source>
</evidence>
<evidence type="ECO:0000313" key="2">
    <source>
        <dbReference type="EMBL" id="GBM14467.1"/>
    </source>
</evidence>
<feature type="domain" description="Integrase catalytic" evidence="1">
    <location>
        <begin position="285"/>
        <end position="348"/>
    </location>
</feature>
<keyword evidence="3" id="KW-1185">Reference proteome</keyword>
<dbReference type="PROSITE" id="PS50994">
    <property type="entry name" value="INTEGRASE"/>
    <property type="match status" value="1"/>
</dbReference>
<dbReference type="GO" id="GO:0042575">
    <property type="term" value="C:DNA polymerase complex"/>
    <property type="evidence" value="ECO:0007669"/>
    <property type="project" value="UniProtKB-ARBA"/>
</dbReference>
<dbReference type="Gene3D" id="3.30.420.10">
    <property type="entry name" value="Ribonuclease H-like superfamily/Ribonuclease H"/>
    <property type="match status" value="1"/>
</dbReference>
<dbReference type="OrthoDB" id="6445926at2759"/>
<organism evidence="2 3">
    <name type="scientific">Araneus ventricosus</name>
    <name type="common">Orbweaver spider</name>
    <name type="synonym">Epeira ventricosa</name>
    <dbReference type="NCBI Taxonomy" id="182803"/>
    <lineage>
        <taxon>Eukaryota</taxon>
        <taxon>Metazoa</taxon>
        <taxon>Ecdysozoa</taxon>
        <taxon>Arthropoda</taxon>
        <taxon>Chelicerata</taxon>
        <taxon>Arachnida</taxon>
        <taxon>Araneae</taxon>
        <taxon>Araneomorphae</taxon>
        <taxon>Entelegynae</taxon>
        <taxon>Araneoidea</taxon>
        <taxon>Araneidae</taxon>
        <taxon>Araneus</taxon>
    </lineage>
</organism>
<dbReference type="SUPFAM" id="SSF56672">
    <property type="entry name" value="DNA/RNA polymerases"/>
    <property type="match status" value="1"/>
</dbReference>
<dbReference type="Proteomes" id="UP000499080">
    <property type="component" value="Unassembled WGS sequence"/>
</dbReference>
<accession>A0A4Y2DED8</accession>
<sequence>MNEKTNDKPDESGIVMQATNSVNIIPFDPNNSMNVNSWLKYFNDKCQEYNLDDKWKLNNITAYLKNSSLTEYVNSYVTIKTWEEFVSFLTKRYISPNLVNLSDFTLKSFKEGDDITLYFQEKLKIGRQLNLSTSMILEGLSDGLPLNLRQLLAINSPNNPTEWLITATKLIKIQKSDTTEDQVNPPQSVTENKCELRKEVKDIIKNFDSVFSKDKYDVGALRVEPQRIVLNSDLPVSLRPYRTSPVEEQEVKSQVEKLLQAGLIKESNSPYSSPVTLAFKHDEAHHPQTNGKVERVNQSLVTRLKCKVNSTSTKVPWTELLESVTNEYNLTPHSITKYPPAYLLLGTLPYDSPIGQNSYYEPVNEARNLALQRTIDYHNKTK</sequence>
<reference evidence="2 3" key="1">
    <citation type="journal article" date="2019" name="Sci. Rep.">
        <title>Orb-weaving spider Araneus ventricosus genome elucidates the spidroin gene catalogue.</title>
        <authorList>
            <person name="Kono N."/>
            <person name="Nakamura H."/>
            <person name="Ohtoshi R."/>
            <person name="Moran D.A.P."/>
            <person name="Shinohara A."/>
            <person name="Yoshida Y."/>
            <person name="Fujiwara M."/>
            <person name="Mori M."/>
            <person name="Tomita M."/>
            <person name="Arakawa K."/>
        </authorList>
    </citation>
    <scope>NUCLEOTIDE SEQUENCE [LARGE SCALE GENOMIC DNA]</scope>
</reference>
<dbReference type="InterPro" id="IPR036397">
    <property type="entry name" value="RNaseH_sf"/>
</dbReference>
<gene>
    <name evidence="2" type="ORF">AVEN_246620_1</name>
</gene>